<proteinExistence type="predicted"/>
<dbReference type="InterPro" id="IPR045518">
    <property type="entry name" value="2EXR"/>
</dbReference>
<evidence type="ECO:0000313" key="2">
    <source>
        <dbReference type="EMBL" id="KAK8856598.1"/>
    </source>
</evidence>
<comment type="caution">
    <text evidence="2">The sequence shown here is derived from an EMBL/GenBank/DDBJ whole genome shotgun (WGS) entry which is preliminary data.</text>
</comment>
<protein>
    <recommendedName>
        <fullName evidence="1">2EXR domain-containing protein</fullName>
    </recommendedName>
</protein>
<dbReference type="Pfam" id="PF20150">
    <property type="entry name" value="2EXR"/>
    <property type="match status" value="1"/>
</dbReference>
<evidence type="ECO:0000313" key="3">
    <source>
        <dbReference type="Proteomes" id="UP001390339"/>
    </source>
</evidence>
<evidence type="ECO:0000259" key="1">
    <source>
        <dbReference type="Pfam" id="PF20150"/>
    </source>
</evidence>
<sequence>MAASSTKKEAATFPSFMNLPKELRDEIWQYAMPEGDVPELLFYGGPEDDEADGGPPIMVNTGYPVLMHVCAESRALAQRATYFQYSRNADMKIPMRRFRPDLDVQYSGVLDEGHVPPAPGCRHVTGPGVTRMRYHWMCSFETYTYIVPPEAVASGGGEERETGVDKASSSSSTAVSITPWSLPLAWGHRSPIVGPRYRARVRFVDNGGGSVESTLTDEREVARLRKMERHMHRIYEARCEIDPAMDPDNPRPRFRTGVLEMWLMDQDGGGCSWHAVES</sequence>
<accession>A0ABR2I2J5</accession>
<keyword evidence="3" id="KW-1185">Reference proteome</keyword>
<organism evidence="2 3">
    <name type="scientific">Apiospora arundinis</name>
    <dbReference type="NCBI Taxonomy" id="335852"/>
    <lineage>
        <taxon>Eukaryota</taxon>
        <taxon>Fungi</taxon>
        <taxon>Dikarya</taxon>
        <taxon>Ascomycota</taxon>
        <taxon>Pezizomycotina</taxon>
        <taxon>Sordariomycetes</taxon>
        <taxon>Xylariomycetidae</taxon>
        <taxon>Amphisphaeriales</taxon>
        <taxon>Apiosporaceae</taxon>
        <taxon>Apiospora</taxon>
    </lineage>
</organism>
<name>A0ABR2I2J5_9PEZI</name>
<dbReference type="Proteomes" id="UP001390339">
    <property type="component" value="Unassembled WGS sequence"/>
</dbReference>
<feature type="domain" description="2EXR" evidence="1">
    <location>
        <begin position="13"/>
        <end position="104"/>
    </location>
</feature>
<reference evidence="2 3" key="1">
    <citation type="journal article" date="2024" name="IMA Fungus">
        <title>Apiospora arundinis, a panoply of carbohydrate-active enzymes and secondary metabolites.</title>
        <authorList>
            <person name="Sorensen T."/>
            <person name="Petersen C."/>
            <person name="Muurmann A.T."/>
            <person name="Christiansen J.V."/>
            <person name="Brundto M.L."/>
            <person name="Overgaard C.K."/>
            <person name="Boysen A.T."/>
            <person name="Wollenberg R.D."/>
            <person name="Larsen T.O."/>
            <person name="Sorensen J.L."/>
            <person name="Nielsen K.L."/>
            <person name="Sondergaard T.E."/>
        </authorList>
    </citation>
    <scope>NUCLEOTIDE SEQUENCE [LARGE SCALE GENOMIC DNA]</scope>
    <source>
        <strain evidence="2 3">AAU 773</strain>
    </source>
</reference>
<dbReference type="EMBL" id="JAPCWZ010000007">
    <property type="protein sequence ID" value="KAK8856598.1"/>
    <property type="molecule type" value="Genomic_DNA"/>
</dbReference>
<gene>
    <name evidence="2" type="ORF">PGQ11_012510</name>
</gene>